<organism evidence="2 3">
    <name type="scientific">Prorocentrum cordatum</name>
    <dbReference type="NCBI Taxonomy" id="2364126"/>
    <lineage>
        <taxon>Eukaryota</taxon>
        <taxon>Sar</taxon>
        <taxon>Alveolata</taxon>
        <taxon>Dinophyceae</taxon>
        <taxon>Prorocentrales</taxon>
        <taxon>Prorocentraceae</taxon>
        <taxon>Prorocentrum</taxon>
    </lineage>
</organism>
<comment type="caution">
    <text evidence="2">The sequence shown here is derived from an EMBL/GenBank/DDBJ whole genome shotgun (WGS) entry which is preliminary data.</text>
</comment>
<evidence type="ECO:0000313" key="3">
    <source>
        <dbReference type="Proteomes" id="UP001189429"/>
    </source>
</evidence>
<feature type="compositionally biased region" description="Low complexity" evidence="1">
    <location>
        <begin position="18"/>
        <end position="27"/>
    </location>
</feature>
<feature type="region of interest" description="Disordered" evidence="1">
    <location>
        <begin position="212"/>
        <end position="251"/>
    </location>
</feature>
<reference evidence="2" key="1">
    <citation type="submission" date="2023-10" db="EMBL/GenBank/DDBJ databases">
        <authorList>
            <person name="Chen Y."/>
            <person name="Shah S."/>
            <person name="Dougan E. K."/>
            <person name="Thang M."/>
            <person name="Chan C."/>
        </authorList>
    </citation>
    <scope>NUCLEOTIDE SEQUENCE [LARGE SCALE GENOMIC DNA]</scope>
</reference>
<feature type="compositionally biased region" description="Gly residues" evidence="1">
    <location>
        <begin position="235"/>
        <end position="247"/>
    </location>
</feature>
<feature type="region of interest" description="Disordered" evidence="1">
    <location>
        <begin position="1"/>
        <end position="75"/>
    </location>
</feature>
<accession>A0ABN9XZN5</accession>
<name>A0ABN9XZN5_9DINO</name>
<evidence type="ECO:0000256" key="1">
    <source>
        <dbReference type="SAM" id="MobiDB-lite"/>
    </source>
</evidence>
<dbReference type="EMBL" id="CAUYUJ010021557">
    <property type="protein sequence ID" value="CAK0905416.1"/>
    <property type="molecule type" value="Genomic_DNA"/>
</dbReference>
<dbReference type="Proteomes" id="UP001189429">
    <property type="component" value="Unassembled WGS sequence"/>
</dbReference>
<proteinExistence type="predicted"/>
<sequence length="269" mass="26995">MPPLLPIGNRRTRGVTLAAAPDDSSSQSDEESAPAGGKTARAARPLGGPTPRVAAAGPPAARAAPLSQPSPAVVTGPPRVVRVVKFAPTPTNQVVEVTPYSQVYGMNPAKFDFDPNAPNGIDWYGTPVSSPAEATGSPATRMAASLQPGWSESSPRSDATPAAAAGAPAFAPSSLTRSADGVLVAPAVYVTPPRRTAAVAAAQPLVLQSTSCCPPSVSRLERSDEHGGSASSAERGGGPAAGRGGGQAEHPGTIGSFACNLWTKVPINL</sequence>
<gene>
    <name evidence="2" type="ORF">PCOR1329_LOCUS81134</name>
</gene>
<keyword evidence="3" id="KW-1185">Reference proteome</keyword>
<feature type="compositionally biased region" description="Low complexity" evidence="1">
    <location>
        <begin position="47"/>
        <end position="65"/>
    </location>
</feature>
<feature type="compositionally biased region" description="Low complexity" evidence="1">
    <location>
        <begin position="153"/>
        <end position="165"/>
    </location>
</feature>
<evidence type="ECO:0000313" key="2">
    <source>
        <dbReference type="EMBL" id="CAK0905416.1"/>
    </source>
</evidence>
<protein>
    <submittedName>
        <fullName evidence="2">Uncharacterized protein</fullName>
    </submittedName>
</protein>
<feature type="region of interest" description="Disordered" evidence="1">
    <location>
        <begin position="130"/>
        <end position="165"/>
    </location>
</feature>